<dbReference type="EMBL" id="JAGEVF010000007">
    <property type="protein sequence ID" value="MBO3117078.1"/>
    <property type="molecule type" value="Genomic_DNA"/>
</dbReference>
<dbReference type="RefSeq" id="WP_208154439.1">
    <property type="nucleotide sequence ID" value="NZ_JAGEVF010000007.1"/>
</dbReference>
<keyword evidence="2" id="KW-1185">Reference proteome</keyword>
<name>A0ABS3T2V3_9FLAO</name>
<reference evidence="1 2" key="1">
    <citation type="submission" date="2021-03" db="EMBL/GenBank/DDBJ databases">
        <title>Winogradskyella sp. nov., isolated from costal sediment.</title>
        <authorList>
            <person name="Gao C."/>
        </authorList>
    </citation>
    <scope>NUCLEOTIDE SEQUENCE [LARGE SCALE GENOMIC DNA]</scope>
    <source>
        <strain evidence="1 2">DF17</strain>
    </source>
</reference>
<evidence type="ECO:0000313" key="1">
    <source>
        <dbReference type="EMBL" id="MBO3117078.1"/>
    </source>
</evidence>
<accession>A0ABS3T2V3</accession>
<organism evidence="1 2">
    <name type="scientific">Winogradskyella pelagia</name>
    <dbReference type="NCBI Taxonomy" id="2819984"/>
    <lineage>
        <taxon>Bacteria</taxon>
        <taxon>Pseudomonadati</taxon>
        <taxon>Bacteroidota</taxon>
        <taxon>Flavobacteriia</taxon>
        <taxon>Flavobacteriales</taxon>
        <taxon>Flavobacteriaceae</taxon>
        <taxon>Winogradskyella</taxon>
    </lineage>
</organism>
<evidence type="ECO:0000313" key="2">
    <source>
        <dbReference type="Proteomes" id="UP000676776"/>
    </source>
</evidence>
<gene>
    <name evidence="1" type="ORF">J4050_09980</name>
</gene>
<proteinExistence type="predicted"/>
<sequence length="122" mass="13728">MKNLILPLTLVLGVLGFSQSKSLEDIEIRKETRVERVDVTVTVDSLEELESTFTLDDVREMFELSGDDKAVSFKLVCNGKPMSNGQKSNMSYKVEGSSGEETIFIKRVEAIKKAAIKYYQNK</sequence>
<dbReference type="Proteomes" id="UP000676776">
    <property type="component" value="Unassembled WGS sequence"/>
</dbReference>
<protein>
    <submittedName>
        <fullName evidence="1">Uncharacterized protein</fullName>
    </submittedName>
</protein>
<comment type="caution">
    <text evidence="1">The sequence shown here is derived from an EMBL/GenBank/DDBJ whole genome shotgun (WGS) entry which is preliminary data.</text>
</comment>